<dbReference type="CDD" id="cd00158">
    <property type="entry name" value="RHOD"/>
    <property type="match status" value="1"/>
</dbReference>
<accession>A0A0J1BLX5</accession>
<evidence type="ECO:0000259" key="2">
    <source>
        <dbReference type="PROSITE" id="PS50206"/>
    </source>
</evidence>
<dbReference type="PANTHER" id="PTHR44086:SF13">
    <property type="entry name" value="THIOSULFATE SULFURTRANSFERASE PSPE"/>
    <property type="match status" value="1"/>
</dbReference>
<keyword evidence="4" id="KW-1185">Reference proteome</keyword>
<dbReference type="EMBL" id="LECT01000006">
    <property type="protein sequence ID" value="KLU07458.1"/>
    <property type="molecule type" value="Genomic_DNA"/>
</dbReference>
<dbReference type="GO" id="GO:0004792">
    <property type="term" value="F:thiosulfate-cyanide sulfurtransferase activity"/>
    <property type="evidence" value="ECO:0007669"/>
    <property type="project" value="TreeGrafter"/>
</dbReference>
<dbReference type="InterPro" id="IPR036873">
    <property type="entry name" value="Rhodanese-like_dom_sf"/>
</dbReference>
<dbReference type="Gene3D" id="3.40.250.10">
    <property type="entry name" value="Rhodanese-like domain"/>
    <property type="match status" value="1"/>
</dbReference>
<dbReference type="InterPro" id="IPR001763">
    <property type="entry name" value="Rhodanese-like_dom"/>
</dbReference>
<dbReference type="SMART" id="SM00450">
    <property type="entry name" value="RHOD"/>
    <property type="match status" value="1"/>
</dbReference>
<proteinExistence type="predicted"/>
<evidence type="ECO:0000313" key="3">
    <source>
        <dbReference type="EMBL" id="KLU07458.1"/>
    </source>
</evidence>
<dbReference type="STRING" id="595434.RISK_000536"/>
<dbReference type="PANTHER" id="PTHR44086">
    <property type="entry name" value="THIOSULFATE SULFURTRANSFERASE RDL2, MITOCHONDRIAL-RELATED"/>
    <property type="match status" value="1"/>
</dbReference>
<organism evidence="3 4">
    <name type="scientific">Rhodopirellula islandica</name>
    <dbReference type="NCBI Taxonomy" id="595434"/>
    <lineage>
        <taxon>Bacteria</taxon>
        <taxon>Pseudomonadati</taxon>
        <taxon>Planctomycetota</taxon>
        <taxon>Planctomycetia</taxon>
        <taxon>Pirellulales</taxon>
        <taxon>Pirellulaceae</taxon>
        <taxon>Rhodopirellula</taxon>
    </lineage>
</organism>
<feature type="domain" description="Rhodanese" evidence="2">
    <location>
        <begin position="39"/>
        <end position="123"/>
    </location>
</feature>
<dbReference type="PROSITE" id="PS50206">
    <property type="entry name" value="RHODANESE_3"/>
    <property type="match status" value="1"/>
</dbReference>
<feature type="region of interest" description="Disordered" evidence="1">
    <location>
        <begin position="139"/>
        <end position="160"/>
    </location>
</feature>
<dbReference type="OrthoDB" id="274952at2"/>
<name>A0A0J1BLX5_RHOIS</name>
<dbReference type="PATRIC" id="fig|595434.4.peg.519"/>
<dbReference type="AlphaFoldDB" id="A0A0J1BLX5"/>
<feature type="compositionally biased region" description="Polar residues" evidence="1">
    <location>
        <begin position="146"/>
        <end position="160"/>
    </location>
</feature>
<gene>
    <name evidence="3" type="ORF">RISK_000536</name>
</gene>
<protein>
    <submittedName>
        <fullName evidence="3">MPT-synthase sulfurylase</fullName>
    </submittedName>
</protein>
<evidence type="ECO:0000313" key="4">
    <source>
        <dbReference type="Proteomes" id="UP000036367"/>
    </source>
</evidence>
<evidence type="ECO:0000256" key="1">
    <source>
        <dbReference type="SAM" id="MobiDB-lite"/>
    </source>
</evidence>
<dbReference type="SUPFAM" id="SSF52821">
    <property type="entry name" value="Rhodanese/Cell cycle control phosphatase"/>
    <property type="match status" value="1"/>
</dbReference>
<dbReference type="RefSeq" id="WP_047812593.1">
    <property type="nucleotide sequence ID" value="NZ_LECT01000006.1"/>
</dbReference>
<sequence length="160" mass="18043">MIWLSQQFVLWLNRIAPVLGWNRVEDISTEELARRLEQNDPTIVLVDVRSEPERSVSHIPGSISDDEFRSREKEFENRTVVASCTIGGRSWIFAQRCLRRGMKARNYRSGILGWCESGGELVAADGTPTQRVHTHNRFLSAPSGYESATSQHTPASKASE</sequence>
<reference evidence="3" key="1">
    <citation type="submission" date="2015-05" db="EMBL/GenBank/DDBJ databases">
        <title>Permanent draft genome of Rhodopirellula islandicus K833.</title>
        <authorList>
            <person name="Kizina J."/>
            <person name="Richter M."/>
            <person name="Glockner F.O."/>
            <person name="Harder J."/>
        </authorList>
    </citation>
    <scope>NUCLEOTIDE SEQUENCE [LARGE SCALE GENOMIC DNA]</scope>
    <source>
        <strain evidence="3">K833</strain>
    </source>
</reference>
<comment type="caution">
    <text evidence="3">The sequence shown here is derived from an EMBL/GenBank/DDBJ whole genome shotgun (WGS) entry which is preliminary data.</text>
</comment>
<dbReference type="Pfam" id="PF00581">
    <property type="entry name" value="Rhodanese"/>
    <property type="match status" value="1"/>
</dbReference>
<dbReference type="Proteomes" id="UP000036367">
    <property type="component" value="Unassembled WGS sequence"/>
</dbReference>